<evidence type="ECO:0000313" key="8">
    <source>
        <dbReference type="Proteomes" id="UP000505306"/>
    </source>
</evidence>
<dbReference type="SUPFAM" id="SSF52058">
    <property type="entry name" value="L domain-like"/>
    <property type="match status" value="1"/>
</dbReference>
<evidence type="ECO:0000313" key="7">
    <source>
        <dbReference type="EMBL" id="QIE60357.1"/>
    </source>
</evidence>
<dbReference type="GO" id="GO:0030313">
    <property type="term" value="C:cell envelope"/>
    <property type="evidence" value="ECO:0007669"/>
    <property type="project" value="UniProtKB-SubCell"/>
</dbReference>
<sequence>MKQNIVTIIVLLSTFIGFGQCPAGDIELFSQAQVDSFAIDYPNCSELNGNLNVGSSSVTNLDGLSVIESSSGTIEIYGTNVTSLQGLHNLITVVDLDIQQNTLLESFEALNQLESITNGLHIRANTLIENFIGFENLTEIGYISIDSSNIINFQGINPMLESIGNSNGPLSGLSITQCESLTSFSGLENIEHIYGFLYTWSTGISNFQGLDNLKEVQGVFSVIGHNPLIDFSGLEQLETIGGFYLLANANLESLNGLENLSTANGLFDIRNNYLITSLSPLNGIENANFSEVVIQGNSELSTCDIISICQHLEIPSSMTTIDSNAAGCNSIAEVEIECEIVDIPDTNFLNALLNYTPAIDTNGDDAIQFDEAEAFTATLDVANETIFDFTGLEAFVNISGFTGGGNFMNSLSLKANTQLKSVDFSESPDLETVNLKNGNNTSVTSFNGSLCPSLQFVCVDNVAFAEANFTNIDSQVQFVDDCEFLAVPTYNLEEAITLFPNPVLDVLTISVEGNFSYTKSEIYSVSGQQLKETPGRQIDMSDLSAGIYFVKVISEEGSITKKIVKQ</sequence>
<dbReference type="KEGG" id="mgel:G5B37_12525"/>
<reference evidence="7 8" key="1">
    <citation type="submission" date="2020-02" db="EMBL/GenBank/DDBJ databases">
        <title>Complete genome sequence of Flavobacteriaceae bacterium.</title>
        <authorList>
            <person name="Kim S.-J."/>
            <person name="Kim Y.-S."/>
            <person name="Kim K.-H."/>
        </authorList>
    </citation>
    <scope>NUCLEOTIDE SEQUENCE [LARGE SCALE GENOMIC DNA]</scope>
    <source>
        <strain evidence="7 8">RR4-40</strain>
    </source>
</reference>
<dbReference type="PANTHER" id="PTHR31018">
    <property type="entry name" value="SPORULATION-SPECIFIC PROTEIN-RELATED"/>
    <property type="match status" value="1"/>
</dbReference>
<keyword evidence="4" id="KW-0732">Signal</keyword>
<dbReference type="InterPro" id="IPR036941">
    <property type="entry name" value="Rcpt_L-dom_sf"/>
</dbReference>
<evidence type="ECO:0000259" key="6">
    <source>
        <dbReference type="Pfam" id="PF18962"/>
    </source>
</evidence>
<evidence type="ECO:0000256" key="3">
    <source>
        <dbReference type="ARBA" id="ARBA00022525"/>
    </source>
</evidence>
<dbReference type="InterPro" id="IPR051648">
    <property type="entry name" value="CWI-Assembly_Regulator"/>
</dbReference>
<name>A0A6G6GP96_9FLAO</name>
<evidence type="ECO:0000256" key="1">
    <source>
        <dbReference type="ARBA" id="ARBA00004191"/>
    </source>
</evidence>
<dbReference type="AlphaFoldDB" id="A0A6G6GP96"/>
<organism evidence="7 8">
    <name type="scientific">Rasiella rasia</name>
    <dbReference type="NCBI Taxonomy" id="2744027"/>
    <lineage>
        <taxon>Bacteria</taxon>
        <taxon>Pseudomonadati</taxon>
        <taxon>Bacteroidota</taxon>
        <taxon>Flavobacteriia</taxon>
        <taxon>Flavobacteriales</taxon>
        <taxon>Flavobacteriaceae</taxon>
        <taxon>Rasiella</taxon>
    </lineage>
</organism>
<protein>
    <submittedName>
        <fullName evidence="7">T9SS type A sorting domain-containing protein</fullName>
    </submittedName>
</protein>
<dbReference type="Gene3D" id="3.80.20.20">
    <property type="entry name" value="Receptor L-domain"/>
    <property type="match status" value="2"/>
</dbReference>
<keyword evidence="2" id="KW-0134">Cell wall</keyword>
<keyword evidence="5" id="KW-0325">Glycoprotein</keyword>
<accession>A0A6G6GP96</accession>
<evidence type="ECO:0000256" key="4">
    <source>
        <dbReference type="ARBA" id="ARBA00022729"/>
    </source>
</evidence>
<proteinExistence type="predicted"/>
<keyword evidence="3" id="KW-0964">Secreted</keyword>
<feature type="domain" description="Secretion system C-terminal sorting" evidence="6">
    <location>
        <begin position="498"/>
        <end position="564"/>
    </location>
</feature>
<dbReference type="InterPro" id="IPR026444">
    <property type="entry name" value="Secre_tail"/>
</dbReference>
<gene>
    <name evidence="7" type="ORF">G5B37_12525</name>
</gene>
<dbReference type="Pfam" id="PF18962">
    <property type="entry name" value="Por_Secre_tail"/>
    <property type="match status" value="1"/>
</dbReference>
<dbReference type="InterPro" id="IPR032675">
    <property type="entry name" value="LRR_dom_sf"/>
</dbReference>
<comment type="subcellular location">
    <subcellularLocation>
        <location evidence="1">Secreted</location>
        <location evidence="1">Cell wall</location>
    </subcellularLocation>
</comment>
<dbReference type="NCBIfam" id="TIGR04183">
    <property type="entry name" value="Por_Secre_tail"/>
    <property type="match status" value="1"/>
</dbReference>
<evidence type="ECO:0000256" key="5">
    <source>
        <dbReference type="ARBA" id="ARBA00023180"/>
    </source>
</evidence>
<evidence type="ECO:0000256" key="2">
    <source>
        <dbReference type="ARBA" id="ARBA00022512"/>
    </source>
</evidence>
<dbReference type="Gene3D" id="3.80.10.10">
    <property type="entry name" value="Ribonuclease Inhibitor"/>
    <property type="match status" value="1"/>
</dbReference>
<dbReference type="RefSeq" id="WP_164680370.1">
    <property type="nucleotide sequence ID" value="NZ_CP049057.1"/>
</dbReference>
<keyword evidence="8" id="KW-1185">Reference proteome</keyword>
<dbReference type="PANTHER" id="PTHR31018:SF3">
    <property type="entry name" value="RECEPTOR PROTEIN-TYROSINE KINASE"/>
    <property type="match status" value="1"/>
</dbReference>
<dbReference type="Proteomes" id="UP000505306">
    <property type="component" value="Chromosome"/>
</dbReference>
<dbReference type="EMBL" id="CP049057">
    <property type="protein sequence ID" value="QIE60357.1"/>
    <property type="molecule type" value="Genomic_DNA"/>
</dbReference>